<comment type="caution">
    <text evidence="1">The sequence shown here is derived from an EMBL/GenBank/DDBJ whole genome shotgun (WGS) entry which is preliminary data.</text>
</comment>
<accession>A0ABP5RC71</accession>
<dbReference type="PANTHER" id="PTHR47691">
    <property type="entry name" value="REGULATOR-RELATED"/>
    <property type="match status" value="1"/>
</dbReference>
<evidence type="ECO:0000313" key="1">
    <source>
        <dbReference type="EMBL" id="GAA2253653.1"/>
    </source>
</evidence>
<dbReference type="SUPFAM" id="SSF52540">
    <property type="entry name" value="P-loop containing nucleoside triphosphate hydrolases"/>
    <property type="match status" value="1"/>
</dbReference>
<evidence type="ECO:0008006" key="3">
    <source>
        <dbReference type="Google" id="ProtNLM"/>
    </source>
</evidence>
<gene>
    <name evidence="1" type="ORF">GCM10010430_41750</name>
</gene>
<dbReference type="EMBL" id="BAAATR010000018">
    <property type="protein sequence ID" value="GAA2253653.1"/>
    <property type="molecule type" value="Genomic_DNA"/>
</dbReference>
<protein>
    <recommendedName>
        <fullName evidence="3">Orc1-like AAA ATPase domain-containing protein</fullName>
    </recommendedName>
</protein>
<dbReference type="PANTHER" id="PTHR47691:SF3">
    <property type="entry name" value="HTH-TYPE TRANSCRIPTIONAL REGULATOR RV0890C-RELATED"/>
    <property type="match status" value="1"/>
</dbReference>
<sequence length="73" mass="7887">MEAHGDRMNGSLPADLTSFVGRRRELDEVRRLLSAARLVTLTGVGGVGKTRLALRAAAELWPGFPDGVWVELA</sequence>
<organism evidence="1 2">
    <name type="scientific">Kitasatospora cystarginea</name>
    <dbReference type="NCBI Taxonomy" id="58350"/>
    <lineage>
        <taxon>Bacteria</taxon>
        <taxon>Bacillati</taxon>
        <taxon>Actinomycetota</taxon>
        <taxon>Actinomycetes</taxon>
        <taxon>Kitasatosporales</taxon>
        <taxon>Streptomycetaceae</taxon>
        <taxon>Kitasatospora</taxon>
    </lineage>
</organism>
<evidence type="ECO:0000313" key="2">
    <source>
        <dbReference type="Proteomes" id="UP001500305"/>
    </source>
</evidence>
<proteinExistence type="predicted"/>
<dbReference type="Gene3D" id="3.40.50.300">
    <property type="entry name" value="P-loop containing nucleotide triphosphate hydrolases"/>
    <property type="match status" value="1"/>
</dbReference>
<dbReference type="InterPro" id="IPR027417">
    <property type="entry name" value="P-loop_NTPase"/>
</dbReference>
<name>A0ABP5RC71_9ACTN</name>
<reference evidence="2" key="1">
    <citation type="journal article" date="2019" name="Int. J. Syst. Evol. Microbiol.">
        <title>The Global Catalogue of Microorganisms (GCM) 10K type strain sequencing project: providing services to taxonomists for standard genome sequencing and annotation.</title>
        <authorList>
            <consortium name="The Broad Institute Genomics Platform"/>
            <consortium name="The Broad Institute Genome Sequencing Center for Infectious Disease"/>
            <person name="Wu L."/>
            <person name="Ma J."/>
        </authorList>
    </citation>
    <scope>NUCLEOTIDE SEQUENCE [LARGE SCALE GENOMIC DNA]</scope>
    <source>
        <strain evidence="2">JCM 7356</strain>
    </source>
</reference>
<keyword evidence="2" id="KW-1185">Reference proteome</keyword>
<dbReference type="Proteomes" id="UP001500305">
    <property type="component" value="Unassembled WGS sequence"/>
</dbReference>